<feature type="compositionally biased region" description="Basic and acidic residues" evidence="1">
    <location>
        <begin position="36"/>
        <end position="57"/>
    </location>
</feature>
<proteinExistence type="predicted"/>
<protein>
    <submittedName>
        <fullName evidence="2">Uncharacterized protein</fullName>
    </submittedName>
</protein>
<name>A0A1H3S5D5_9BACI</name>
<accession>A0A1H3S5D5</accession>
<dbReference type="Proteomes" id="UP000198935">
    <property type="component" value="Unassembled WGS sequence"/>
</dbReference>
<dbReference type="EMBL" id="FNPI01000010">
    <property type="protein sequence ID" value="SDZ33142.1"/>
    <property type="molecule type" value="Genomic_DNA"/>
</dbReference>
<evidence type="ECO:0000256" key="1">
    <source>
        <dbReference type="SAM" id="MobiDB-lite"/>
    </source>
</evidence>
<evidence type="ECO:0000313" key="3">
    <source>
        <dbReference type="Proteomes" id="UP000198935"/>
    </source>
</evidence>
<evidence type="ECO:0000313" key="2">
    <source>
        <dbReference type="EMBL" id="SDZ33142.1"/>
    </source>
</evidence>
<gene>
    <name evidence="2" type="ORF">SAMN05421736_11011</name>
</gene>
<reference evidence="3" key="1">
    <citation type="submission" date="2016-10" db="EMBL/GenBank/DDBJ databases">
        <authorList>
            <person name="Varghese N."/>
            <person name="Submissions S."/>
        </authorList>
    </citation>
    <scope>NUCLEOTIDE SEQUENCE [LARGE SCALE GENOMIC DNA]</scope>
    <source>
        <strain evidence="3">SP</strain>
    </source>
</reference>
<sequence>MLFNIKMRDSPAQFPARFELPHKNTLVQKGGHNSGKKVEARQSRAAERTREVREQRRGNATKRFAGAVSRTF</sequence>
<organism evidence="2 3">
    <name type="scientific">Evansella caseinilytica</name>
    <dbReference type="NCBI Taxonomy" id="1503961"/>
    <lineage>
        <taxon>Bacteria</taxon>
        <taxon>Bacillati</taxon>
        <taxon>Bacillota</taxon>
        <taxon>Bacilli</taxon>
        <taxon>Bacillales</taxon>
        <taxon>Bacillaceae</taxon>
        <taxon>Evansella</taxon>
    </lineage>
</organism>
<feature type="region of interest" description="Disordered" evidence="1">
    <location>
        <begin position="26"/>
        <end position="72"/>
    </location>
</feature>
<dbReference type="AlphaFoldDB" id="A0A1H3S5D5"/>
<keyword evidence="3" id="KW-1185">Reference proteome</keyword>